<protein>
    <submittedName>
        <fullName evidence="4">Group II intron reverse transcriptase/maturase</fullName>
    </submittedName>
</protein>
<dbReference type="InterPro" id="IPR030931">
    <property type="entry name" value="Group_II_RT_mat"/>
</dbReference>
<accession>A0A8H9I012</accession>
<dbReference type="GO" id="GO:0003964">
    <property type="term" value="F:RNA-directed DNA polymerase activity"/>
    <property type="evidence" value="ECO:0007669"/>
    <property type="project" value="UniProtKB-KW"/>
</dbReference>
<evidence type="ECO:0000313" key="3">
    <source>
        <dbReference type="EMBL" id="GGU92165.1"/>
    </source>
</evidence>
<proteinExistence type="predicted"/>
<dbReference type="OrthoDB" id="1550386at2"/>
<name>A0A1E7N252_KITAU</name>
<evidence type="ECO:0000256" key="1">
    <source>
        <dbReference type="SAM" id="MobiDB-lite"/>
    </source>
</evidence>
<feature type="region of interest" description="Disordered" evidence="1">
    <location>
        <begin position="579"/>
        <end position="600"/>
    </location>
</feature>
<keyword evidence="4" id="KW-0548">Nucleotidyltransferase</keyword>
<dbReference type="AlphaFoldDB" id="A0A1E7N252"/>
<dbReference type="EMBL" id="JPRF03000043">
    <property type="protein sequence ID" value="OEV34751.1"/>
    <property type="molecule type" value="Genomic_DNA"/>
</dbReference>
<keyword evidence="4" id="KW-0808">Transferase</keyword>
<accession>A0A1E7N252</accession>
<evidence type="ECO:0000313" key="4">
    <source>
        <dbReference type="EMBL" id="OEV34751.1"/>
    </source>
</evidence>
<evidence type="ECO:0000313" key="5">
    <source>
        <dbReference type="Proteomes" id="UP000037395"/>
    </source>
</evidence>
<dbReference type="Proteomes" id="UP000037395">
    <property type="component" value="Unassembled WGS sequence"/>
</dbReference>
<dbReference type="CDD" id="cd01651">
    <property type="entry name" value="RT_G2_intron"/>
    <property type="match status" value="1"/>
</dbReference>
<dbReference type="Pfam" id="PF13655">
    <property type="entry name" value="RVT_N"/>
    <property type="match status" value="1"/>
</dbReference>
<keyword evidence="5" id="KW-1185">Reference proteome</keyword>
<dbReference type="PROSITE" id="PS50878">
    <property type="entry name" value="RT_POL"/>
    <property type="match status" value="1"/>
</dbReference>
<dbReference type="SUPFAM" id="SSF56672">
    <property type="entry name" value="DNA/RNA polymerases"/>
    <property type="match status" value="1"/>
</dbReference>
<dbReference type="Pfam" id="PF08388">
    <property type="entry name" value="GIIM"/>
    <property type="match status" value="1"/>
</dbReference>
<reference evidence="4" key="3">
    <citation type="submission" date="2016-08" db="EMBL/GenBank/DDBJ databases">
        <title>Sequencing, Assembly and Comparative Genomics of S. aureofaciens ATCC 10762.</title>
        <authorList>
            <person name="Gradnigo J.S."/>
            <person name="Johnson N."/>
            <person name="Somerville G.A."/>
        </authorList>
    </citation>
    <scope>NUCLEOTIDE SEQUENCE [LARGE SCALE GENOMIC DNA]</scope>
    <source>
        <strain evidence="4">ATCC 10762</strain>
    </source>
</reference>
<reference evidence="4 5" key="2">
    <citation type="submission" date="2014-07" db="EMBL/GenBank/DDBJ databases">
        <authorList>
            <person name="Zhang J.E."/>
            <person name="Yang H."/>
            <person name="Guo J."/>
            <person name="Deng Z."/>
            <person name="Luo H."/>
            <person name="Luo M."/>
            <person name="Zhao B."/>
        </authorList>
    </citation>
    <scope>NUCLEOTIDE SEQUENCE [LARGE SCALE GENOMIC DNA]</scope>
    <source>
        <strain evidence="4">ATCC 10762</strain>
        <strain evidence="5">ATCC 10762 / DSM 40127 / CCM 3239 / JCM 4008 / LMG 5968 / NBRC 12843 / NCIMB 8234 / A-377</strain>
    </source>
</reference>
<dbReference type="InterPro" id="IPR013597">
    <property type="entry name" value="Mat_intron_G2"/>
</dbReference>
<feature type="domain" description="Reverse transcriptase" evidence="2">
    <location>
        <begin position="108"/>
        <end position="348"/>
    </location>
</feature>
<dbReference type="Pfam" id="PF00078">
    <property type="entry name" value="RVT_1"/>
    <property type="match status" value="1"/>
</dbReference>
<dbReference type="PANTHER" id="PTHR34047:SF10">
    <property type="entry name" value="GROUP II INTRON-ASSOCIATED OPEN READING FRAME"/>
    <property type="match status" value="1"/>
</dbReference>
<dbReference type="KEGG" id="kau:B6264_26040"/>
<sequence>MTDVDGAVSAVPAAAATVNGPEGEDLDWASIDWRRAEEDVRRLRQRIFTASQAGDLKKVRNLQKLMLRSRSNALLSVRRVTEINAGRATAGVDGQVVLMSQSKAALAHWVQHQTRPWTPKPVKRVFIPKPGTTKKRGLGIPVIVDRCLQAVALDALEPEWEARFEPKSYGFRPGRGCHDAIGAIYSTLNGKNPQRVWVLDADLTAAFDRIDHDRLMAALGTFPARGLVRRWLKAGVVDGGRFAPTEEGTPQGGVISPLLFNVALHGMEEAAGVRYYTTGRDAGSAQSGSPVLVRYADDFVAICTSREQAEQVKERLAAWLTPRGLAFHEDKTRIVHAENGFDFLGFNVRRYHGKLLIKPSTAAQRRIRERLHTEMLALRGANAAAVLKKINPIVRGWSAYYRTVVSSEVFTALDNYMWQLAYKWAKHSHPNKPKHWISSKYFGRFNKARKDRWVFGDRDSGAYLLKFSWTKIVRHQLVKGRASPDDPALESYWAERRRKGPPPPVDGMTVRLLQAQHGRCPACGGLLLHADHPPRSPQEWETWRAVIRKAISKQHVAFLGGSTPGDQRIRLLHTQCQRRNGAAKLTSPAPSPAREPLGLA</sequence>
<dbReference type="PANTHER" id="PTHR34047">
    <property type="entry name" value="NUCLEAR INTRON MATURASE 1, MITOCHONDRIAL-RELATED"/>
    <property type="match status" value="1"/>
</dbReference>
<dbReference type="EMBL" id="BMUB01000014">
    <property type="protein sequence ID" value="GGU92165.1"/>
    <property type="molecule type" value="Genomic_DNA"/>
</dbReference>
<organism evidence="4 5">
    <name type="scientific">Kitasatospora aureofaciens</name>
    <name type="common">Streptomyces aureofaciens</name>
    <dbReference type="NCBI Taxonomy" id="1894"/>
    <lineage>
        <taxon>Bacteria</taxon>
        <taxon>Bacillati</taxon>
        <taxon>Actinomycetota</taxon>
        <taxon>Actinomycetes</taxon>
        <taxon>Kitasatosporales</taxon>
        <taxon>Streptomycetaceae</taxon>
        <taxon>Kitasatospora</taxon>
    </lineage>
</organism>
<reference evidence="5" key="4">
    <citation type="submission" date="2016-08" db="EMBL/GenBank/DDBJ databases">
        <title>Sequencing, assembly and comparative genomics of S. aureofaciens ATCC 10762.</title>
        <authorList>
            <person name="Gradnigo J.S."/>
            <person name="Johnson N."/>
            <person name="Somerville G.A."/>
        </authorList>
    </citation>
    <scope>NUCLEOTIDE SEQUENCE [LARGE SCALE GENOMIC DNA]</scope>
    <source>
        <strain evidence="5">ATCC 10762 / DSM 40127 / CCM 3239 / JCM 4008 / LMG 5968 / NBRC 12843 / NCIMB 8234 / A-377</strain>
    </source>
</reference>
<dbReference type="InterPro" id="IPR051083">
    <property type="entry name" value="GrpII_Intron_Splice-Mob/Def"/>
</dbReference>
<dbReference type="GeneID" id="97488196"/>
<dbReference type="Proteomes" id="UP000610124">
    <property type="component" value="Unassembled WGS sequence"/>
</dbReference>
<dbReference type="NCBIfam" id="TIGR04416">
    <property type="entry name" value="group_II_RT_mat"/>
    <property type="match status" value="1"/>
</dbReference>
<dbReference type="InterPro" id="IPR043502">
    <property type="entry name" value="DNA/RNA_pol_sf"/>
</dbReference>
<dbReference type="InterPro" id="IPR025960">
    <property type="entry name" value="RVT_N"/>
</dbReference>
<keyword evidence="4" id="KW-0695">RNA-directed DNA polymerase</keyword>
<gene>
    <name evidence="3" type="ORF">GCM10010502_51910</name>
    <name evidence="4" type="ORF">HS99_0009725</name>
</gene>
<comment type="caution">
    <text evidence="4">The sequence shown here is derived from an EMBL/GenBank/DDBJ whole genome shotgun (WGS) entry which is preliminary data.</text>
</comment>
<evidence type="ECO:0000259" key="2">
    <source>
        <dbReference type="PROSITE" id="PS50878"/>
    </source>
</evidence>
<reference evidence="3" key="5">
    <citation type="submission" date="2020-09" db="EMBL/GenBank/DDBJ databases">
        <authorList>
            <person name="Sun Q."/>
            <person name="Ohkuma M."/>
        </authorList>
    </citation>
    <scope>NUCLEOTIDE SEQUENCE</scope>
    <source>
        <strain evidence="3">JCM 4434</strain>
    </source>
</reference>
<dbReference type="RefSeq" id="WP_030555849.1">
    <property type="nucleotide sequence ID" value="NZ_BMUB01000014.1"/>
</dbReference>
<dbReference type="InterPro" id="IPR000477">
    <property type="entry name" value="RT_dom"/>
</dbReference>
<reference evidence="3" key="1">
    <citation type="journal article" date="2014" name="Int. J. Syst. Evol. Microbiol.">
        <title>Complete genome sequence of Corynebacterium casei LMG S-19264T (=DSM 44701T), isolated from a smear-ripened cheese.</title>
        <authorList>
            <consortium name="US DOE Joint Genome Institute (JGI-PGF)"/>
            <person name="Walter F."/>
            <person name="Albersmeier A."/>
            <person name="Kalinowski J."/>
            <person name="Ruckert C."/>
        </authorList>
    </citation>
    <scope>NUCLEOTIDE SEQUENCE</scope>
    <source>
        <strain evidence="3">JCM 4434</strain>
    </source>
</reference>